<dbReference type="RefSeq" id="WP_057908626.1">
    <property type="nucleotide sequence ID" value="NZ_AYZB01000058.1"/>
</dbReference>
<accession>A0AA89HZM4</accession>
<gene>
    <name evidence="1" type="ORF">FC90_GL001569</name>
</gene>
<protein>
    <recommendedName>
        <fullName evidence="3">ComK protein</fullName>
    </recommendedName>
</protein>
<proteinExistence type="predicted"/>
<dbReference type="AlphaFoldDB" id="A0AA89HZM4"/>
<dbReference type="Proteomes" id="UP000050823">
    <property type="component" value="Unassembled WGS sequence"/>
</dbReference>
<organism evidence="1 2">
    <name type="scientific">Latilactobacillus graminis DSM 20719</name>
    <dbReference type="NCBI Taxonomy" id="1423752"/>
    <lineage>
        <taxon>Bacteria</taxon>
        <taxon>Bacillati</taxon>
        <taxon>Bacillota</taxon>
        <taxon>Bacilli</taxon>
        <taxon>Lactobacillales</taxon>
        <taxon>Lactobacillaceae</taxon>
        <taxon>Latilactobacillus</taxon>
    </lineage>
</organism>
<dbReference type="EMBL" id="AYZB01000058">
    <property type="protein sequence ID" value="KRM21034.1"/>
    <property type="molecule type" value="Genomic_DNA"/>
</dbReference>
<evidence type="ECO:0000313" key="1">
    <source>
        <dbReference type="EMBL" id="KRM21034.1"/>
    </source>
</evidence>
<name>A0AA89HZM4_9LACO</name>
<sequence>MFLLQPNRITSTHECIPAPLIIKDTNDYNFCAPHQYLIPHSHQASINFDTMIIFPYTRTQSIVLDRLTGLQMIPRSTRRLMQNYNHQQLIDFSQPRYLCHRFNYHRKIPHVNGEYQFLPLSGTAHQNAPWLALHYVRDYELIRNHLYVTFLNDCTCTLPYKGRQIDTEIHQCAAIGQILRGCLVVCAANFGYQIELQTCFKASVIHRFDQCHCSLCQNVPTTTADVIGLLNALKVQKENYIYQAALHEYTEFTAFDIQCYVSGVKELIRKLRQL</sequence>
<evidence type="ECO:0008006" key="3">
    <source>
        <dbReference type="Google" id="ProtNLM"/>
    </source>
</evidence>
<comment type="caution">
    <text evidence="1">The sequence shown here is derived from an EMBL/GenBank/DDBJ whole genome shotgun (WGS) entry which is preliminary data.</text>
</comment>
<evidence type="ECO:0000313" key="2">
    <source>
        <dbReference type="Proteomes" id="UP000050823"/>
    </source>
</evidence>
<reference evidence="1 2" key="1">
    <citation type="journal article" date="2015" name="Genome Announc.">
        <title>Expanding the biotechnology potential of lactobacilli through comparative genomics of 213 strains and associated genera.</title>
        <authorList>
            <person name="Sun Z."/>
            <person name="Harris H.M."/>
            <person name="McCann A."/>
            <person name="Guo C."/>
            <person name="Argimon S."/>
            <person name="Zhang W."/>
            <person name="Yang X."/>
            <person name="Jeffery I.B."/>
            <person name="Cooney J.C."/>
            <person name="Kagawa T.F."/>
            <person name="Liu W."/>
            <person name="Song Y."/>
            <person name="Salvetti E."/>
            <person name="Wrobel A."/>
            <person name="Rasinkangas P."/>
            <person name="Parkhill J."/>
            <person name="Rea M.C."/>
            <person name="O'Sullivan O."/>
            <person name="Ritari J."/>
            <person name="Douillard F.P."/>
            <person name="Paul Ross R."/>
            <person name="Yang R."/>
            <person name="Briner A.E."/>
            <person name="Felis G.E."/>
            <person name="de Vos W.M."/>
            <person name="Barrangou R."/>
            <person name="Klaenhammer T.R."/>
            <person name="Caufield P.W."/>
            <person name="Cui Y."/>
            <person name="Zhang H."/>
            <person name="O'Toole P.W."/>
        </authorList>
    </citation>
    <scope>NUCLEOTIDE SEQUENCE [LARGE SCALE GENOMIC DNA]</scope>
    <source>
        <strain evidence="1 2">DSM 20719</strain>
    </source>
</reference>